<proteinExistence type="predicted"/>
<feature type="transmembrane region" description="Helical" evidence="1">
    <location>
        <begin position="54"/>
        <end position="73"/>
    </location>
</feature>
<dbReference type="AlphaFoldDB" id="A0AAT9HZ41"/>
<sequence>MECTQSDDHLVGRAARAHYAAFMSMLTPPGMGGQYRITGDKYPRMRRPRRRGRLVVLTVASVAVLGVGGWGTLQLIDVFTGGGDSASAVGTKAACADKASRKAAPKVLPQPGTITVNVFNATTRGGLAQKTADELKKRGFKIGEVANATQQYDKKVKGSGVLLGPAAALDTSLPVLGAQLAGAERRTEPARKGTEVDLIIGDKFQALTGKADADRALAVLAEPEPTPASKKNC</sequence>
<keyword evidence="1" id="KW-1133">Transmembrane helix</keyword>
<keyword evidence="1" id="KW-0472">Membrane</keyword>
<reference evidence="3" key="1">
    <citation type="submission" date="2024-06" db="EMBL/GenBank/DDBJ databases">
        <authorList>
            <consortium name="consrtm"/>
            <person name="Uemura M."/>
            <person name="Terahara T."/>
        </authorList>
    </citation>
    <scope>NUCLEOTIDE SEQUENCE</scope>
    <source>
        <strain evidence="3">KM77-8</strain>
    </source>
</reference>
<dbReference type="InterPro" id="IPR027381">
    <property type="entry name" value="LytR/CpsA/Psr_C"/>
</dbReference>
<dbReference type="Gene3D" id="3.30.70.2390">
    <property type="match status" value="1"/>
</dbReference>
<dbReference type="EMBL" id="AP035768">
    <property type="protein sequence ID" value="BFO22841.1"/>
    <property type="molecule type" value="Genomic_DNA"/>
</dbReference>
<gene>
    <name evidence="3" type="ORF">SHKM778_92290</name>
</gene>
<organism evidence="3">
    <name type="scientific">Streptomyces haneummycinicus</name>
    <dbReference type="NCBI Taxonomy" id="3074435"/>
    <lineage>
        <taxon>Bacteria</taxon>
        <taxon>Bacillati</taxon>
        <taxon>Actinomycetota</taxon>
        <taxon>Actinomycetes</taxon>
        <taxon>Kitasatosporales</taxon>
        <taxon>Streptomycetaceae</taxon>
        <taxon>Streptomyces</taxon>
    </lineage>
</organism>
<evidence type="ECO:0000259" key="2">
    <source>
        <dbReference type="Pfam" id="PF13399"/>
    </source>
</evidence>
<accession>A0AAT9HZ41</accession>
<reference evidence="3" key="2">
    <citation type="submission" date="2024-07" db="EMBL/GenBank/DDBJ databases">
        <title>Streptomyces haneummycinica sp. nov., a new antibiotic-producing actinobacterium isolated from marine sediment.</title>
        <authorList>
            <person name="Uemura M."/>
            <person name="Hamada M."/>
            <person name="Hirano S."/>
            <person name="Kobayashi K."/>
            <person name="Ohshiro T."/>
            <person name="Kobayashi T."/>
            <person name="Terahara T."/>
        </authorList>
    </citation>
    <scope>NUCLEOTIDE SEQUENCE</scope>
    <source>
        <strain evidence="3">KM77-8</strain>
    </source>
</reference>
<keyword evidence="1" id="KW-0812">Transmembrane</keyword>
<dbReference type="Pfam" id="PF13399">
    <property type="entry name" value="LytR_C"/>
    <property type="match status" value="1"/>
</dbReference>
<protein>
    <submittedName>
        <fullName evidence="3">LytR C-terminal domain-containing protein</fullName>
    </submittedName>
</protein>
<evidence type="ECO:0000313" key="3">
    <source>
        <dbReference type="EMBL" id="BFO22841.1"/>
    </source>
</evidence>
<feature type="domain" description="LytR/CpsA/Psr regulator C-terminal" evidence="2">
    <location>
        <begin position="113"/>
        <end position="204"/>
    </location>
</feature>
<evidence type="ECO:0000256" key="1">
    <source>
        <dbReference type="SAM" id="Phobius"/>
    </source>
</evidence>
<name>A0AAT9HZ41_9ACTN</name>